<dbReference type="STRING" id="341036.SAMN05660649_00738"/>
<organism evidence="2 3">
    <name type="scientific">Desulfotruncus arcticus DSM 17038</name>
    <dbReference type="NCBI Taxonomy" id="1121424"/>
    <lineage>
        <taxon>Bacteria</taxon>
        <taxon>Bacillati</taxon>
        <taxon>Bacillota</taxon>
        <taxon>Clostridia</taxon>
        <taxon>Eubacteriales</taxon>
        <taxon>Desulfallaceae</taxon>
        <taxon>Desulfotruncus</taxon>
    </lineage>
</organism>
<gene>
    <name evidence="2" type="ORF">SAMN05660649_00738</name>
</gene>
<accession>A0A1I2P6C8</accession>
<feature type="domain" description="CGGC" evidence="1">
    <location>
        <begin position="3"/>
        <end position="38"/>
    </location>
</feature>
<sequence>MARIGIITCSNVTQELGCVSSVCLSEIRERKGFFKDYNPTL</sequence>
<dbReference type="InterPro" id="IPR014925">
    <property type="entry name" value="CGGC_dom"/>
</dbReference>
<evidence type="ECO:0000313" key="3">
    <source>
        <dbReference type="Proteomes" id="UP000199337"/>
    </source>
</evidence>
<reference evidence="3" key="1">
    <citation type="submission" date="2016-10" db="EMBL/GenBank/DDBJ databases">
        <authorList>
            <person name="Varghese N."/>
            <person name="Submissions S."/>
        </authorList>
    </citation>
    <scope>NUCLEOTIDE SEQUENCE [LARGE SCALE GENOMIC DNA]</scope>
    <source>
        <strain evidence="3">DSM 17038</strain>
    </source>
</reference>
<proteinExistence type="predicted"/>
<dbReference type="Proteomes" id="UP000199337">
    <property type="component" value="Unassembled WGS sequence"/>
</dbReference>
<evidence type="ECO:0000259" key="1">
    <source>
        <dbReference type="Pfam" id="PF08821"/>
    </source>
</evidence>
<dbReference type="Pfam" id="PF08821">
    <property type="entry name" value="CGGC"/>
    <property type="match status" value="1"/>
</dbReference>
<dbReference type="AlphaFoldDB" id="A0A1I2P6C8"/>
<keyword evidence="3" id="KW-1185">Reference proteome</keyword>
<protein>
    <submittedName>
        <fullName evidence="2">CGGC domain-containing protein</fullName>
    </submittedName>
</protein>
<dbReference type="EMBL" id="FOOX01000002">
    <property type="protein sequence ID" value="SFG11668.1"/>
    <property type="molecule type" value="Genomic_DNA"/>
</dbReference>
<evidence type="ECO:0000313" key="2">
    <source>
        <dbReference type="EMBL" id="SFG11668.1"/>
    </source>
</evidence>
<dbReference type="OrthoDB" id="9792960at2"/>
<name>A0A1I2P6C8_9FIRM</name>